<dbReference type="GO" id="GO:0016702">
    <property type="term" value="F:oxidoreductase activity, acting on single donors with incorporation of molecular oxygen, incorporation of two atoms of oxygen"/>
    <property type="evidence" value="ECO:0007669"/>
    <property type="project" value="InterPro"/>
</dbReference>
<dbReference type="InterPro" id="IPR000627">
    <property type="entry name" value="Intradiol_dOase_C"/>
</dbReference>
<evidence type="ECO:0000313" key="4">
    <source>
        <dbReference type="EMBL" id="EKG18301.1"/>
    </source>
</evidence>
<feature type="region of interest" description="Disordered" evidence="1">
    <location>
        <begin position="277"/>
        <end position="330"/>
    </location>
</feature>
<dbReference type="InterPro" id="IPR015889">
    <property type="entry name" value="Intradiol_dOase_core"/>
</dbReference>
<name>K2R7F0_MACPH</name>
<dbReference type="InParanoid" id="K2R7F0"/>
<dbReference type="OrthoDB" id="121380at2759"/>
<accession>K2R7F0</accession>
<dbReference type="STRING" id="1126212.K2R7F0"/>
<keyword evidence="4" id="KW-0560">Oxidoreductase</keyword>
<organism evidence="4 5">
    <name type="scientific">Macrophomina phaseolina (strain MS6)</name>
    <name type="common">Charcoal rot fungus</name>
    <dbReference type="NCBI Taxonomy" id="1126212"/>
    <lineage>
        <taxon>Eukaryota</taxon>
        <taxon>Fungi</taxon>
        <taxon>Dikarya</taxon>
        <taxon>Ascomycota</taxon>
        <taxon>Pezizomycotina</taxon>
        <taxon>Dothideomycetes</taxon>
        <taxon>Dothideomycetes incertae sedis</taxon>
        <taxon>Botryosphaeriales</taxon>
        <taxon>Botryosphaeriaceae</taxon>
        <taxon>Macrophomina</taxon>
    </lineage>
</organism>
<dbReference type="GO" id="GO:0008199">
    <property type="term" value="F:ferric iron binding"/>
    <property type="evidence" value="ECO:0007669"/>
    <property type="project" value="InterPro"/>
</dbReference>
<dbReference type="Gene3D" id="2.60.130.10">
    <property type="entry name" value="Aromatic compound dioxygenase"/>
    <property type="match status" value="1"/>
</dbReference>
<evidence type="ECO:0000256" key="1">
    <source>
        <dbReference type="SAM" id="MobiDB-lite"/>
    </source>
</evidence>
<dbReference type="Proteomes" id="UP000007129">
    <property type="component" value="Unassembled WGS sequence"/>
</dbReference>
<comment type="caution">
    <text evidence="4">The sequence shown here is derived from an EMBL/GenBank/DDBJ whole genome shotgun (WGS) entry which is preliminary data.</text>
</comment>
<evidence type="ECO:0000256" key="2">
    <source>
        <dbReference type="SAM" id="SignalP"/>
    </source>
</evidence>
<feature type="signal peptide" evidence="2">
    <location>
        <begin position="1"/>
        <end position="18"/>
    </location>
</feature>
<keyword evidence="2" id="KW-0732">Signal</keyword>
<dbReference type="EMBL" id="AHHD01000210">
    <property type="protein sequence ID" value="EKG18301.1"/>
    <property type="molecule type" value="Genomic_DNA"/>
</dbReference>
<sequence length="330" mass="36931">MVRLSAVAAVAAATLVAAHPGEHHDHAKVKREIVARDALASRQGGSLSKCAGSLKARALHERAVARRAATAERLRKERGINKSVKHRRDLAALQEFEQVNHNMTGVVNPSFVASSFFEANTSCILTPENTIGPYYVQGEWIRRDVTEGQAGVPLHLDLQFVDVNTCEPVPNLYIDIWAANATGVYSGIDVSNGQGGLNTTFLRGVQESDDDGVAQFDTIFPGHYEGKKLSKVWNSPADLLLRPCYPRACCRSRQRLRCRQRHHDRWHRCPYRPALLRRDSPQRRRGHLPLQHQHRDSCHQRRGHVGPVPGGQQLRPLPGVHLPQQRGHHR</sequence>
<dbReference type="PANTHER" id="PTHR34315:SF2">
    <property type="entry name" value="ANCHORED DIOXYGENASE, PUTATIVE (AFU_ORTHOLOGUE AFUA_3G01800)-RELATED"/>
    <property type="match status" value="1"/>
</dbReference>
<evidence type="ECO:0000259" key="3">
    <source>
        <dbReference type="Pfam" id="PF00775"/>
    </source>
</evidence>
<reference evidence="4 5" key="1">
    <citation type="journal article" date="2012" name="BMC Genomics">
        <title>Tools to kill: Genome of one of the most destructive plant pathogenic fungi Macrophomina phaseolina.</title>
        <authorList>
            <person name="Islam M.S."/>
            <person name="Haque M.S."/>
            <person name="Islam M.M."/>
            <person name="Emdad E.M."/>
            <person name="Halim A."/>
            <person name="Hossen Q.M.M."/>
            <person name="Hossain M.Z."/>
            <person name="Ahmed B."/>
            <person name="Rahim S."/>
            <person name="Rahman M.S."/>
            <person name="Alam M.M."/>
            <person name="Hou S."/>
            <person name="Wan X."/>
            <person name="Saito J.A."/>
            <person name="Alam M."/>
        </authorList>
    </citation>
    <scope>NUCLEOTIDE SEQUENCE [LARGE SCALE GENOMIC DNA]</scope>
    <source>
        <strain evidence="4 5">MS6</strain>
    </source>
</reference>
<dbReference type="PANTHER" id="PTHR34315">
    <property type="match status" value="1"/>
</dbReference>
<dbReference type="HOGENOM" id="CLU_842172_0_0_1"/>
<dbReference type="AlphaFoldDB" id="K2R7F0"/>
<gene>
    <name evidence="4" type="ORF">MPH_04433</name>
</gene>
<dbReference type="Pfam" id="PF00775">
    <property type="entry name" value="Dioxygenase_C"/>
    <property type="match status" value="1"/>
</dbReference>
<dbReference type="SUPFAM" id="SSF49482">
    <property type="entry name" value="Aromatic compound dioxygenase"/>
    <property type="match status" value="1"/>
</dbReference>
<feature type="domain" description="Intradiol ring-cleavage dioxygenases" evidence="3">
    <location>
        <begin position="135"/>
        <end position="227"/>
    </location>
</feature>
<evidence type="ECO:0000313" key="5">
    <source>
        <dbReference type="Proteomes" id="UP000007129"/>
    </source>
</evidence>
<proteinExistence type="predicted"/>
<protein>
    <submittedName>
        <fullName evidence="4">Intradiol ring-cleavage dioxygenase</fullName>
    </submittedName>
</protein>
<feature type="chain" id="PRO_5003863578" evidence="2">
    <location>
        <begin position="19"/>
        <end position="330"/>
    </location>
</feature>
<dbReference type="VEuPathDB" id="FungiDB:MPH_04433"/>
<keyword evidence="4" id="KW-0223">Dioxygenase</keyword>